<dbReference type="GO" id="GO:0007034">
    <property type="term" value="P:vacuolar transport"/>
    <property type="evidence" value="ECO:0007669"/>
    <property type="project" value="InterPro"/>
</dbReference>
<dbReference type="STRING" id="29833.A0A1E5RJE4"/>
<name>A0A1E5RJE4_HANUV</name>
<organism evidence="1 2">
    <name type="scientific">Hanseniaspora uvarum</name>
    <name type="common">Yeast</name>
    <name type="synonym">Kloeckera apiculata</name>
    <dbReference type="NCBI Taxonomy" id="29833"/>
    <lineage>
        <taxon>Eukaryota</taxon>
        <taxon>Fungi</taxon>
        <taxon>Dikarya</taxon>
        <taxon>Ascomycota</taxon>
        <taxon>Saccharomycotina</taxon>
        <taxon>Saccharomycetes</taxon>
        <taxon>Saccharomycodales</taxon>
        <taxon>Saccharomycodaceae</taxon>
        <taxon>Hanseniaspora</taxon>
    </lineage>
</organism>
<evidence type="ECO:0000313" key="2">
    <source>
        <dbReference type="Proteomes" id="UP000095358"/>
    </source>
</evidence>
<dbReference type="Proteomes" id="UP000095358">
    <property type="component" value="Unassembled WGS sequence"/>
</dbReference>
<proteinExistence type="predicted"/>
<protein>
    <submittedName>
        <fullName evidence="1">Vacuolar protein-sorting-associated protein 46</fullName>
    </submittedName>
</protein>
<dbReference type="AlphaFoldDB" id="A0A1E5RJE4"/>
<evidence type="ECO:0000313" key="1">
    <source>
        <dbReference type="EMBL" id="OEJ86974.1"/>
    </source>
</evidence>
<keyword evidence="2" id="KW-1185">Reference proteome</keyword>
<reference evidence="2" key="1">
    <citation type="journal article" date="2016" name="Genome Announc.">
        <title>Genome sequences of three species of Hanseniaspora isolated from spontaneous wine fermentations.</title>
        <authorList>
            <person name="Sternes P.R."/>
            <person name="Lee D."/>
            <person name="Kutyna D.R."/>
            <person name="Borneman A.R."/>
        </authorList>
    </citation>
    <scope>NUCLEOTIDE SEQUENCE [LARGE SCALE GENOMIC DNA]</scope>
    <source>
        <strain evidence="2">AWRI3580</strain>
    </source>
</reference>
<dbReference type="EMBL" id="LPNN01000005">
    <property type="protein sequence ID" value="OEJ86974.1"/>
    <property type="molecule type" value="Genomic_DNA"/>
</dbReference>
<gene>
    <name evidence="1" type="ORF">AWRI3580_g2616</name>
</gene>
<accession>A0A1E5RJE4</accession>
<dbReference type="VEuPathDB" id="FungiDB:AWRI3580_g2616"/>
<dbReference type="InterPro" id="IPR005024">
    <property type="entry name" value="Snf7_fam"/>
</dbReference>
<dbReference type="OrthoDB" id="10266568at2759"/>
<sequence>MQRNNRQQEALSNTLFNLKFTQKQLTKQANKSLKESGTNEKKLGKLLGEGNSDDNEELIKILASNVIRKKNEYLNLIKLTNKLDIIISKLNTSMIMQQVNGQFMQITHNLDIALKNMNLENITMVMDKFDEQVKEIDLNTETLTSVTDSNSVDPLKFEDKDKVNELINKVKDNNNLKYPKVSAVEDSLVSEKEDVGVDADVEDKLAQRLKALRG</sequence>
<dbReference type="Gene3D" id="6.10.140.1230">
    <property type="match status" value="1"/>
</dbReference>
<comment type="caution">
    <text evidence="1">The sequence shown here is derived from an EMBL/GenBank/DDBJ whole genome shotgun (WGS) entry which is preliminary data.</text>
</comment>
<dbReference type="PANTHER" id="PTHR10476">
    <property type="entry name" value="CHARGED MULTIVESICULAR BODY PROTEIN"/>
    <property type="match status" value="1"/>
</dbReference>